<name>A0ABX4ZUK7_9PAST</name>
<protein>
    <recommendedName>
        <fullName evidence="3">Integrating conjugative element protein PilL, PFGI-1 class</fullName>
    </recommendedName>
</protein>
<organism evidence="1 2">
    <name type="scientific">Avibacterium endocarditidis</name>
    <dbReference type="NCBI Taxonomy" id="380674"/>
    <lineage>
        <taxon>Bacteria</taxon>
        <taxon>Pseudomonadati</taxon>
        <taxon>Pseudomonadota</taxon>
        <taxon>Gammaproteobacteria</taxon>
        <taxon>Pasteurellales</taxon>
        <taxon>Pasteurellaceae</taxon>
        <taxon>Avibacterium</taxon>
    </lineage>
</organism>
<gene>
    <name evidence="1" type="ORF">C3Z13_00520</name>
</gene>
<reference evidence="1 2" key="1">
    <citation type="submission" date="2018-02" db="EMBL/GenBank/DDBJ databases">
        <title>Classification genera of Pasteurellaceae by whole genome sequence comparison.</title>
        <authorList>
            <person name="Christensen H."/>
        </authorList>
    </citation>
    <scope>NUCLEOTIDE SEQUENCE [LARGE SCALE GENOMIC DNA]</scope>
    <source>
        <strain evidence="1 2">20186H4H1</strain>
    </source>
</reference>
<proteinExistence type="predicted"/>
<comment type="caution">
    <text evidence="1">The sequence shown here is derived from an EMBL/GenBank/DDBJ whole genome shotgun (WGS) entry which is preliminary data.</text>
</comment>
<dbReference type="Proteomes" id="UP000237229">
    <property type="component" value="Unassembled WGS sequence"/>
</dbReference>
<keyword evidence="2" id="KW-1185">Reference proteome</keyword>
<evidence type="ECO:0008006" key="3">
    <source>
        <dbReference type="Google" id="ProtNLM"/>
    </source>
</evidence>
<dbReference type="PROSITE" id="PS51257">
    <property type="entry name" value="PROKAR_LIPOPROTEIN"/>
    <property type="match status" value="1"/>
</dbReference>
<sequence>MQYMNKSPFCFALCGVLLTGCANKAPHHEEPQPIQPDPLQLTRVVQEDIYQSSEYQKYPEVVRYDRYTLISTSPMGGQKYLLDQLVSVNMVGKGTNKYLLSVRQGLEKTLNNTGYTLCRLSSPEITHLFNLPLPKVHYKFGPMKLRDALQMLAGEAHELTVNDSKREVCFERRLALPIPAETNVYIKMK</sequence>
<dbReference type="InterPro" id="IPR022260">
    <property type="entry name" value="Integr_conj_element_PilL"/>
</dbReference>
<evidence type="ECO:0000313" key="2">
    <source>
        <dbReference type="Proteomes" id="UP000237229"/>
    </source>
</evidence>
<evidence type="ECO:0000313" key="1">
    <source>
        <dbReference type="EMBL" id="POY43199.1"/>
    </source>
</evidence>
<dbReference type="EMBL" id="PQVI01000003">
    <property type="protein sequence ID" value="POY43199.1"/>
    <property type="molecule type" value="Genomic_DNA"/>
</dbReference>
<dbReference type="NCBIfam" id="TIGR03748">
    <property type="entry name" value="conj_PilL"/>
    <property type="match status" value="1"/>
</dbReference>
<accession>A0ABX4ZUK7</accession>